<protein>
    <submittedName>
        <fullName evidence="2">Uncharacterized protein</fullName>
    </submittedName>
</protein>
<evidence type="ECO:0000313" key="2">
    <source>
        <dbReference type="EMBL" id="GJN16484.1"/>
    </source>
</evidence>
<dbReference type="Proteomes" id="UP001054889">
    <property type="component" value="Unassembled WGS sequence"/>
</dbReference>
<reference evidence="2" key="2">
    <citation type="submission" date="2021-12" db="EMBL/GenBank/DDBJ databases">
        <title>Resequencing data analysis of finger millet.</title>
        <authorList>
            <person name="Hatakeyama M."/>
            <person name="Aluri S."/>
            <person name="Balachadran M.T."/>
            <person name="Sivarajan S.R."/>
            <person name="Poveda L."/>
            <person name="Shimizu-Inatsugi R."/>
            <person name="Schlapbach R."/>
            <person name="Sreeman S.M."/>
            <person name="Shimizu K.K."/>
        </authorList>
    </citation>
    <scope>NUCLEOTIDE SEQUENCE</scope>
</reference>
<evidence type="ECO:0000313" key="3">
    <source>
        <dbReference type="Proteomes" id="UP001054889"/>
    </source>
</evidence>
<dbReference type="InterPro" id="IPR021275">
    <property type="entry name" value="DUF2854"/>
</dbReference>
<proteinExistence type="predicted"/>
<dbReference type="EMBL" id="BQKI01000072">
    <property type="protein sequence ID" value="GJN16484.1"/>
    <property type="molecule type" value="Genomic_DNA"/>
</dbReference>
<keyword evidence="1" id="KW-1133">Transmembrane helix</keyword>
<keyword evidence="1" id="KW-0472">Membrane</keyword>
<dbReference type="PANTHER" id="PTHR35551">
    <property type="match status" value="1"/>
</dbReference>
<reference evidence="2" key="1">
    <citation type="journal article" date="2018" name="DNA Res.">
        <title>Multiple hybrid de novo genome assembly of finger millet, an orphan allotetraploid crop.</title>
        <authorList>
            <person name="Hatakeyama M."/>
            <person name="Aluri S."/>
            <person name="Balachadran M.T."/>
            <person name="Sivarajan S.R."/>
            <person name="Patrignani A."/>
            <person name="Gruter S."/>
            <person name="Poveda L."/>
            <person name="Shimizu-Inatsugi R."/>
            <person name="Baeten J."/>
            <person name="Francoijs K.J."/>
            <person name="Nataraja K.N."/>
            <person name="Reddy Y.A.N."/>
            <person name="Phadnis S."/>
            <person name="Ravikumar R.L."/>
            <person name="Schlapbach R."/>
            <person name="Sreeman S.M."/>
            <person name="Shimizu K.K."/>
        </authorList>
    </citation>
    <scope>NUCLEOTIDE SEQUENCE</scope>
</reference>
<dbReference type="AlphaFoldDB" id="A0AAV5DZJ3"/>
<dbReference type="PANTHER" id="PTHR35551:SF1">
    <property type="entry name" value="ACCLIMATION OF PHOTOSYNTHESIS TO ENVIRONMENT"/>
    <property type="match status" value="1"/>
</dbReference>
<feature type="transmembrane region" description="Helical" evidence="1">
    <location>
        <begin position="76"/>
        <end position="97"/>
    </location>
</feature>
<comment type="caution">
    <text evidence="2">The sequence shown here is derived from an EMBL/GenBank/DDBJ whole genome shotgun (WGS) entry which is preliminary data.</text>
</comment>
<dbReference type="Pfam" id="PF11016">
    <property type="entry name" value="DUF2854"/>
    <property type="match status" value="1"/>
</dbReference>
<organism evidence="2 3">
    <name type="scientific">Eleusine coracana subsp. coracana</name>
    <dbReference type="NCBI Taxonomy" id="191504"/>
    <lineage>
        <taxon>Eukaryota</taxon>
        <taxon>Viridiplantae</taxon>
        <taxon>Streptophyta</taxon>
        <taxon>Embryophyta</taxon>
        <taxon>Tracheophyta</taxon>
        <taxon>Spermatophyta</taxon>
        <taxon>Magnoliopsida</taxon>
        <taxon>Liliopsida</taxon>
        <taxon>Poales</taxon>
        <taxon>Poaceae</taxon>
        <taxon>PACMAD clade</taxon>
        <taxon>Chloridoideae</taxon>
        <taxon>Cynodonteae</taxon>
        <taxon>Eleusininae</taxon>
        <taxon>Eleusine</taxon>
    </lineage>
</organism>
<gene>
    <name evidence="2" type="primary">gb03479</name>
    <name evidence="2" type="ORF">PR202_gb03479</name>
</gene>
<keyword evidence="3" id="KW-1185">Reference proteome</keyword>
<feature type="transmembrane region" description="Helical" evidence="1">
    <location>
        <begin position="109"/>
        <end position="127"/>
    </location>
</feature>
<name>A0AAV5DZJ3_ELECO</name>
<feature type="transmembrane region" description="Helical" evidence="1">
    <location>
        <begin position="239"/>
        <end position="256"/>
    </location>
</feature>
<evidence type="ECO:0000256" key="1">
    <source>
        <dbReference type="SAM" id="Phobius"/>
    </source>
</evidence>
<accession>A0AAV5DZJ3</accession>
<keyword evidence="1" id="KW-0812">Transmembrane</keyword>
<sequence>MSVQCAVRAVAALPAPITSPRRRVSRVHLSPRRTGSAPTVLVRAADSSSPPASAPAAQPPAAAAGKTIVPDDEFSLAKVSFGVIGLGVGISLLGYGFGSYFNLLPGSEWSALLLTYGFPLTIIGMALKARNLFYYAELKPVPCITYSDALSLREKCATPILKQGRHEARHVEVLWAAGLWSTNCNVSLRVGPEKARSTLLATTTPSLSTATRAAEAVLLTLLLAPCIDANPWASRVGRALLLLVAAATALAVEGLLPPRLAAAPTAALLLLH</sequence>